<evidence type="ECO:0000256" key="2">
    <source>
        <dbReference type="SAM" id="SignalP"/>
    </source>
</evidence>
<sequence>MLRRALAPAAVLLLATACSGRANDLDTYYDDPAEPTTSQVALPAPVTQAPVTTGPVTTDATTTVPPTADPSAAVLTADDLAEEGVQAAAGSPDPVAGCTPDASGNWRYPSGSEITQAVSLVPDAAARVAAMREEGACLPDSTTEGPRVADLGEDRHSWCYAAADAMGCAVAVADGDLLTVITVEAGSTRRASEAVGRIAPLAAAALNRGLEP</sequence>
<comment type="caution">
    <text evidence="3">The sequence shown here is derived from an EMBL/GenBank/DDBJ whole genome shotgun (WGS) entry which is preliminary data.</text>
</comment>
<dbReference type="PROSITE" id="PS51257">
    <property type="entry name" value="PROKAR_LIPOPROTEIN"/>
    <property type="match status" value="1"/>
</dbReference>
<organism evidence="3 4">
    <name type="scientific">Actinokineospora guangxiensis</name>
    <dbReference type="NCBI Taxonomy" id="1490288"/>
    <lineage>
        <taxon>Bacteria</taxon>
        <taxon>Bacillati</taxon>
        <taxon>Actinomycetota</taxon>
        <taxon>Actinomycetes</taxon>
        <taxon>Pseudonocardiales</taxon>
        <taxon>Pseudonocardiaceae</taxon>
        <taxon>Actinokineospora</taxon>
    </lineage>
</organism>
<dbReference type="Proteomes" id="UP001596157">
    <property type="component" value="Unassembled WGS sequence"/>
</dbReference>
<feature type="region of interest" description="Disordered" evidence="1">
    <location>
        <begin position="48"/>
        <end position="69"/>
    </location>
</feature>
<gene>
    <name evidence="3" type="ORF">ACFPM7_22340</name>
</gene>
<feature type="signal peptide" evidence="2">
    <location>
        <begin position="1"/>
        <end position="22"/>
    </location>
</feature>
<accession>A0ABW0EQW1</accession>
<proteinExistence type="predicted"/>
<keyword evidence="2" id="KW-0732">Signal</keyword>
<evidence type="ECO:0000256" key="1">
    <source>
        <dbReference type="SAM" id="MobiDB-lite"/>
    </source>
</evidence>
<protein>
    <recommendedName>
        <fullName evidence="5">DUF3558 domain-containing protein</fullName>
    </recommendedName>
</protein>
<reference evidence="4" key="1">
    <citation type="journal article" date="2019" name="Int. J. Syst. Evol. Microbiol.">
        <title>The Global Catalogue of Microorganisms (GCM) 10K type strain sequencing project: providing services to taxonomists for standard genome sequencing and annotation.</title>
        <authorList>
            <consortium name="The Broad Institute Genomics Platform"/>
            <consortium name="The Broad Institute Genome Sequencing Center for Infectious Disease"/>
            <person name="Wu L."/>
            <person name="Ma J."/>
        </authorList>
    </citation>
    <scope>NUCLEOTIDE SEQUENCE [LARGE SCALE GENOMIC DNA]</scope>
    <source>
        <strain evidence="4">CCUG 59778</strain>
    </source>
</reference>
<dbReference type="RefSeq" id="WP_378249655.1">
    <property type="nucleotide sequence ID" value="NZ_JBHSKF010000012.1"/>
</dbReference>
<feature type="chain" id="PRO_5045417467" description="DUF3558 domain-containing protein" evidence="2">
    <location>
        <begin position="23"/>
        <end position="212"/>
    </location>
</feature>
<evidence type="ECO:0008006" key="5">
    <source>
        <dbReference type="Google" id="ProtNLM"/>
    </source>
</evidence>
<evidence type="ECO:0000313" key="3">
    <source>
        <dbReference type="EMBL" id="MFC5289802.1"/>
    </source>
</evidence>
<name>A0ABW0EQW1_9PSEU</name>
<evidence type="ECO:0000313" key="4">
    <source>
        <dbReference type="Proteomes" id="UP001596157"/>
    </source>
</evidence>
<feature type="compositionally biased region" description="Low complexity" evidence="1">
    <location>
        <begin position="49"/>
        <end position="69"/>
    </location>
</feature>
<dbReference type="EMBL" id="JBHSKF010000012">
    <property type="protein sequence ID" value="MFC5289802.1"/>
    <property type="molecule type" value="Genomic_DNA"/>
</dbReference>
<keyword evidence="4" id="KW-1185">Reference proteome</keyword>